<dbReference type="InterPro" id="IPR015944">
    <property type="entry name" value="Gly-tRNA-synth_bsu"/>
</dbReference>
<sequence length="692" mass="75929">MMSDFLVEIGTEELPPTALLKLSTSFTEQVKNGVSAEELNFATIESYATPRRLAVVISGIDTQTPEKDIVAWGPPKKIAFDDEGKPTKAAEAFAKKNGISIDDVQLENDGKADKLVYRSTKAGKAATELLPAIVQNALDKLPIPKRMRWGASRTEFVRPAQWIVMMLDEQVIECEILGFKSGNITRGHRFHCDTTLEVANPAAYASLLETSGHIIPSFEKRRDMIRTQVTAEGEKVGGVAVIGDDLLDEVTGLVEWPVALTGSFEERFLEVPAEALISSMKEHQKYFHVENKDGDLLPHFITVSNIVSNDPAQVISGNERVIRPRLSDAVFFYETDKKVKLETRLEKLKNVVFQAKLGTIYDKTQRVMSLAAAIANTIGSNADYASRAAELSKADLVSDMVLEFDKMQGIAGCYYALADGEPEEVANAIKDQYLPKFAGDTLPESLTGSAVALADRLDTIVGIFGIGQPPTGSKDPFALRRATVGVLRIIVEKQLDVDLRDLLQQAQQQHGDLPAGEGLVDTVLAYMIERFRAWYEEEHISAEVFLAVSAKGLSQPLDINQRVQAVHSFSQLAEAQALAAANKRVSNILAKLDNESLIGAVDHSLLADAAEKTLAELVQSKAAVVEPLFQQRQYKEALANLADLREPVDAFFEDVMVMVDDEALKNNRLALLKQLRGLFLEVADISLLVPAK</sequence>
<evidence type="ECO:0000256" key="3">
    <source>
        <dbReference type="ARBA" id="ARBA00011209"/>
    </source>
</evidence>
<comment type="similarity">
    <text evidence="2 11">Belongs to the class-II aminoacyl-tRNA synthetase family.</text>
</comment>
<evidence type="ECO:0000256" key="10">
    <source>
        <dbReference type="ARBA" id="ARBA00047937"/>
    </source>
</evidence>
<dbReference type="GO" id="GO:0004814">
    <property type="term" value="F:arginine-tRNA ligase activity"/>
    <property type="evidence" value="ECO:0007669"/>
    <property type="project" value="InterPro"/>
</dbReference>
<evidence type="ECO:0000256" key="2">
    <source>
        <dbReference type="ARBA" id="ARBA00008226"/>
    </source>
</evidence>
<accession>A0A1X9NJ67</accession>
<dbReference type="GO" id="GO:0005524">
    <property type="term" value="F:ATP binding"/>
    <property type="evidence" value="ECO:0007669"/>
    <property type="project" value="UniProtKB-UniRule"/>
</dbReference>
<dbReference type="NCBIfam" id="TIGR00211">
    <property type="entry name" value="glyS"/>
    <property type="match status" value="1"/>
</dbReference>
<dbReference type="AlphaFoldDB" id="A0A1X9NJ67"/>
<keyword evidence="14" id="KW-1185">Reference proteome</keyword>
<evidence type="ECO:0000259" key="12">
    <source>
        <dbReference type="Pfam" id="PF05746"/>
    </source>
</evidence>
<dbReference type="PANTHER" id="PTHR30075">
    <property type="entry name" value="GLYCYL-TRNA SYNTHETASE"/>
    <property type="match status" value="1"/>
</dbReference>
<dbReference type="KEGG" id="osg:BST96_07820"/>
<protein>
    <recommendedName>
        <fullName evidence="11">Glycine--tRNA ligase beta subunit</fullName>
        <ecNumber evidence="11">6.1.1.14</ecNumber>
    </recommendedName>
    <alternativeName>
        <fullName evidence="11">Glycyl-tRNA synthetase beta subunit</fullName>
        <shortName evidence="11">GlyRS</shortName>
    </alternativeName>
</protein>
<evidence type="ECO:0000256" key="6">
    <source>
        <dbReference type="ARBA" id="ARBA00022741"/>
    </source>
</evidence>
<keyword evidence="9 11" id="KW-0030">Aminoacyl-tRNA synthetase</keyword>
<keyword evidence="6 11" id="KW-0547">Nucleotide-binding</keyword>
<dbReference type="PROSITE" id="PS50861">
    <property type="entry name" value="AA_TRNA_LIGASE_II_GLYAB"/>
    <property type="match status" value="1"/>
</dbReference>
<keyword evidence="5 11" id="KW-0436">Ligase</keyword>
<evidence type="ECO:0000256" key="11">
    <source>
        <dbReference type="HAMAP-Rule" id="MF_00255"/>
    </source>
</evidence>
<name>A0A1X9NJ67_9GAMM</name>
<evidence type="ECO:0000256" key="5">
    <source>
        <dbReference type="ARBA" id="ARBA00022598"/>
    </source>
</evidence>
<evidence type="ECO:0000256" key="1">
    <source>
        <dbReference type="ARBA" id="ARBA00004496"/>
    </source>
</evidence>
<keyword evidence="8 11" id="KW-0648">Protein biosynthesis</keyword>
<dbReference type="GO" id="GO:0006426">
    <property type="term" value="P:glycyl-tRNA aminoacylation"/>
    <property type="evidence" value="ECO:0007669"/>
    <property type="project" value="UniProtKB-UniRule"/>
</dbReference>
<proteinExistence type="inferred from homology"/>
<comment type="catalytic activity">
    <reaction evidence="10 11">
        <text>tRNA(Gly) + glycine + ATP = glycyl-tRNA(Gly) + AMP + diphosphate</text>
        <dbReference type="Rhea" id="RHEA:16013"/>
        <dbReference type="Rhea" id="RHEA-COMP:9664"/>
        <dbReference type="Rhea" id="RHEA-COMP:9683"/>
        <dbReference type="ChEBI" id="CHEBI:30616"/>
        <dbReference type="ChEBI" id="CHEBI:33019"/>
        <dbReference type="ChEBI" id="CHEBI:57305"/>
        <dbReference type="ChEBI" id="CHEBI:78442"/>
        <dbReference type="ChEBI" id="CHEBI:78522"/>
        <dbReference type="ChEBI" id="CHEBI:456215"/>
        <dbReference type="EC" id="6.1.1.14"/>
    </reaction>
</comment>
<feature type="domain" description="DALR anticodon binding" evidence="12">
    <location>
        <begin position="580"/>
        <end position="676"/>
    </location>
</feature>
<dbReference type="Proteomes" id="UP000193450">
    <property type="component" value="Chromosome"/>
</dbReference>
<evidence type="ECO:0000256" key="7">
    <source>
        <dbReference type="ARBA" id="ARBA00022840"/>
    </source>
</evidence>
<dbReference type="PRINTS" id="PR01045">
    <property type="entry name" value="TRNASYNTHGB"/>
</dbReference>
<dbReference type="InterPro" id="IPR008909">
    <property type="entry name" value="DALR_anticod-bd"/>
</dbReference>
<evidence type="ECO:0000256" key="8">
    <source>
        <dbReference type="ARBA" id="ARBA00022917"/>
    </source>
</evidence>
<dbReference type="GO" id="GO:0005829">
    <property type="term" value="C:cytosol"/>
    <property type="evidence" value="ECO:0007669"/>
    <property type="project" value="TreeGrafter"/>
</dbReference>
<dbReference type="InterPro" id="IPR006194">
    <property type="entry name" value="Gly-tRNA-synth_heterodimer"/>
</dbReference>
<evidence type="ECO:0000313" key="13">
    <source>
        <dbReference type="EMBL" id="ARN74033.1"/>
    </source>
</evidence>
<organism evidence="13 14">
    <name type="scientific">Oceanicoccus sagamiensis</name>
    <dbReference type="NCBI Taxonomy" id="716816"/>
    <lineage>
        <taxon>Bacteria</taxon>
        <taxon>Pseudomonadati</taxon>
        <taxon>Pseudomonadota</taxon>
        <taxon>Gammaproteobacteria</taxon>
        <taxon>Cellvibrionales</taxon>
        <taxon>Spongiibacteraceae</taxon>
        <taxon>Oceanicoccus</taxon>
    </lineage>
</organism>
<comment type="subcellular location">
    <subcellularLocation>
        <location evidence="1 11">Cytoplasm</location>
    </subcellularLocation>
</comment>
<keyword evidence="4 11" id="KW-0963">Cytoplasm</keyword>
<dbReference type="OrthoDB" id="9775440at2"/>
<keyword evidence="7 11" id="KW-0067">ATP-binding</keyword>
<dbReference type="HAMAP" id="MF_00255">
    <property type="entry name" value="Gly_tRNA_synth_beta"/>
    <property type="match status" value="1"/>
</dbReference>
<dbReference type="GO" id="GO:0006420">
    <property type="term" value="P:arginyl-tRNA aminoacylation"/>
    <property type="evidence" value="ECO:0007669"/>
    <property type="project" value="InterPro"/>
</dbReference>
<dbReference type="PANTHER" id="PTHR30075:SF2">
    <property type="entry name" value="GLYCINE--TRNA LIGASE, CHLOROPLASTIC_MITOCHONDRIAL 2"/>
    <property type="match status" value="1"/>
</dbReference>
<dbReference type="Pfam" id="PF02092">
    <property type="entry name" value="tRNA_synt_2f"/>
    <property type="match status" value="1"/>
</dbReference>
<dbReference type="EMBL" id="CP019343">
    <property type="protein sequence ID" value="ARN74033.1"/>
    <property type="molecule type" value="Genomic_DNA"/>
</dbReference>
<reference evidence="13 14" key="1">
    <citation type="submission" date="2016-11" db="EMBL/GenBank/DDBJ databases">
        <title>Trade-off between light-utilization and light-protection in marine flavobacteria.</title>
        <authorList>
            <person name="Kumagai Y."/>
        </authorList>
    </citation>
    <scope>NUCLEOTIDE SEQUENCE [LARGE SCALE GENOMIC DNA]</scope>
    <source>
        <strain evidence="13 14">NBRC 107125</strain>
    </source>
</reference>
<dbReference type="SUPFAM" id="SSF109604">
    <property type="entry name" value="HD-domain/PDEase-like"/>
    <property type="match status" value="1"/>
</dbReference>
<evidence type="ECO:0000256" key="9">
    <source>
        <dbReference type="ARBA" id="ARBA00023146"/>
    </source>
</evidence>
<dbReference type="Pfam" id="PF05746">
    <property type="entry name" value="DALR_1"/>
    <property type="match status" value="1"/>
</dbReference>
<evidence type="ECO:0000256" key="4">
    <source>
        <dbReference type="ARBA" id="ARBA00022490"/>
    </source>
</evidence>
<evidence type="ECO:0000313" key="14">
    <source>
        <dbReference type="Proteomes" id="UP000193450"/>
    </source>
</evidence>
<gene>
    <name evidence="11" type="primary">glyS</name>
    <name evidence="13" type="ORF">BST96_07820</name>
</gene>
<dbReference type="GO" id="GO:0004820">
    <property type="term" value="F:glycine-tRNA ligase activity"/>
    <property type="evidence" value="ECO:0007669"/>
    <property type="project" value="UniProtKB-UniRule"/>
</dbReference>
<dbReference type="EC" id="6.1.1.14" evidence="11"/>
<comment type="subunit">
    <text evidence="3 11">Tetramer of two alpha and two beta subunits.</text>
</comment>
<dbReference type="STRING" id="716816.BST96_07820"/>